<gene>
    <name evidence="3" type="ORF">ACJDUG_04790</name>
</gene>
<feature type="region of interest" description="Disordered" evidence="1">
    <location>
        <begin position="144"/>
        <end position="166"/>
    </location>
</feature>
<dbReference type="RefSeq" id="WP_406768769.1">
    <property type="nucleotide sequence ID" value="NZ_JBJHZZ010000002.1"/>
</dbReference>
<evidence type="ECO:0000313" key="4">
    <source>
        <dbReference type="Proteomes" id="UP001623591"/>
    </source>
</evidence>
<accession>A0ABW8T1V7</accession>
<feature type="chain" id="PRO_5046953378" description="DUF2680 domain-containing protein" evidence="2">
    <location>
        <begin position="25"/>
        <end position="166"/>
    </location>
</feature>
<evidence type="ECO:0000313" key="3">
    <source>
        <dbReference type="EMBL" id="MFL0246296.1"/>
    </source>
</evidence>
<keyword evidence="2" id="KW-0732">Signal</keyword>
<feature type="compositionally biased region" description="Gly residues" evidence="1">
    <location>
        <begin position="144"/>
        <end position="158"/>
    </location>
</feature>
<reference evidence="3 4" key="1">
    <citation type="submission" date="2024-11" db="EMBL/GenBank/DDBJ databases">
        <authorList>
            <person name="Heng Y.C."/>
            <person name="Lim A.C.H."/>
            <person name="Lee J.K.Y."/>
            <person name="Kittelmann S."/>
        </authorList>
    </citation>
    <scope>NUCLEOTIDE SEQUENCE [LARGE SCALE GENOMIC DNA]</scope>
    <source>
        <strain evidence="3 4">WILCCON 0185</strain>
    </source>
</reference>
<name>A0ABW8T1V7_9CLOT</name>
<dbReference type="EMBL" id="JBJHZZ010000002">
    <property type="protein sequence ID" value="MFL0246296.1"/>
    <property type="molecule type" value="Genomic_DNA"/>
</dbReference>
<evidence type="ECO:0000256" key="1">
    <source>
        <dbReference type="SAM" id="MobiDB-lite"/>
    </source>
</evidence>
<evidence type="ECO:0000256" key="2">
    <source>
        <dbReference type="SAM" id="SignalP"/>
    </source>
</evidence>
<dbReference type="Proteomes" id="UP001623591">
    <property type="component" value="Unassembled WGS sequence"/>
</dbReference>
<evidence type="ECO:0008006" key="5">
    <source>
        <dbReference type="Google" id="ProtNLM"/>
    </source>
</evidence>
<sequence>MKKRNIISAIVLTLAIGTGATAYAATTDNTANTVSSRVRLGLGRITSMRGYDYIRNILKNKLGLSDTDITSAINSGKTPYELAAEKGMTQDQVKAALLEDKSKAIDEAVAKGTITKEEGENIKGNLKTNIQNCIGNFGQGQGQRRGQGLGMTGNGQGRGCFAASSN</sequence>
<comment type="caution">
    <text evidence="3">The sequence shown here is derived from an EMBL/GenBank/DDBJ whole genome shotgun (WGS) entry which is preliminary data.</text>
</comment>
<protein>
    <recommendedName>
        <fullName evidence="5">DUF2680 domain-containing protein</fullName>
    </recommendedName>
</protein>
<proteinExistence type="predicted"/>
<feature type="signal peptide" evidence="2">
    <location>
        <begin position="1"/>
        <end position="24"/>
    </location>
</feature>
<keyword evidence="4" id="KW-1185">Reference proteome</keyword>
<organism evidence="3 4">
    <name type="scientific">Candidatus Clostridium stratigraminis</name>
    <dbReference type="NCBI Taxonomy" id="3381661"/>
    <lineage>
        <taxon>Bacteria</taxon>
        <taxon>Bacillati</taxon>
        <taxon>Bacillota</taxon>
        <taxon>Clostridia</taxon>
        <taxon>Eubacteriales</taxon>
        <taxon>Clostridiaceae</taxon>
        <taxon>Clostridium</taxon>
    </lineage>
</organism>